<organism evidence="2 3">
    <name type="scientific">Cellulomonas triticagri</name>
    <dbReference type="NCBI Taxonomy" id="2483352"/>
    <lineage>
        <taxon>Bacteria</taxon>
        <taxon>Bacillati</taxon>
        <taxon>Actinomycetota</taxon>
        <taxon>Actinomycetes</taxon>
        <taxon>Micrococcales</taxon>
        <taxon>Cellulomonadaceae</taxon>
        <taxon>Cellulomonas</taxon>
    </lineage>
</organism>
<evidence type="ECO:0000256" key="1">
    <source>
        <dbReference type="SAM" id="MobiDB-lite"/>
    </source>
</evidence>
<evidence type="ECO:0000313" key="3">
    <source>
        <dbReference type="Proteomes" id="UP000269289"/>
    </source>
</evidence>
<keyword evidence="3" id="KW-1185">Reference proteome</keyword>
<feature type="compositionally biased region" description="Low complexity" evidence="1">
    <location>
        <begin position="141"/>
        <end position="155"/>
    </location>
</feature>
<name>A0A3M2JL65_9CELL</name>
<gene>
    <name evidence="2" type="ORF">EBM89_06600</name>
</gene>
<feature type="region of interest" description="Disordered" evidence="1">
    <location>
        <begin position="131"/>
        <end position="159"/>
    </location>
</feature>
<sequence>MTEQPSTDLVRRPHALATRPGTSGDTSTLVFDARPLVWGDVPAALRRAARHEAPVVADRAVADPVVYRDDEHGLVEVMRAWRAHRDRLYVALALRPVRSEGEQVRPTGPWQPVGLRRYDAAGEVRRRVGQVPAGLPPAAPRGPAGVSAGAARPVRPSVDPEHASAADAWTYLPQPVRTSAERAVPVPDDWIGDLQQRQVRGLPRSQEVVVLRRDGDRALVVRASREVVPARGVTEEEQSAALARADWTVEQVVLPTARPRLLEATREVPTWI</sequence>
<protein>
    <submittedName>
        <fullName evidence="2">Uncharacterized protein</fullName>
    </submittedName>
</protein>
<accession>A0A3M2JL65</accession>
<comment type="caution">
    <text evidence="2">The sequence shown here is derived from an EMBL/GenBank/DDBJ whole genome shotgun (WGS) entry which is preliminary data.</text>
</comment>
<feature type="region of interest" description="Disordered" evidence="1">
    <location>
        <begin position="1"/>
        <end position="26"/>
    </location>
</feature>
<proteinExistence type="predicted"/>
<dbReference type="Proteomes" id="UP000269289">
    <property type="component" value="Unassembled WGS sequence"/>
</dbReference>
<dbReference type="RefSeq" id="WP_122148660.1">
    <property type="nucleotide sequence ID" value="NZ_RFFI01000026.1"/>
</dbReference>
<dbReference type="OrthoDB" id="4827934at2"/>
<dbReference type="AlphaFoldDB" id="A0A3M2JL65"/>
<evidence type="ECO:0000313" key="2">
    <source>
        <dbReference type="EMBL" id="RMI12921.1"/>
    </source>
</evidence>
<reference evidence="2 3" key="1">
    <citation type="submission" date="2018-10" db="EMBL/GenBank/DDBJ databases">
        <title>Isolation, diversity and antifungal activity of actinobacteria from wheat.</title>
        <authorList>
            <person name="Han C."/>
        </authorList>
    </citation>
    <scope>NUCLEOTIDE SEQUENCE [LARGE SCALE GENOMIC DNA]</scope>
    <source>
        <strain evidence="2 3">NEAU-YY56</strain>
    </source>
</reference>
<dbReference type="EMBL" id="RFFI01000026">
    <property type="protein sequence ID" value="RMI12921.1"/>
    <property type="molecule type" value="Genomic_DNA"/>
</dbReference>